<dbReference type="PANTHER" id="PTHR30185">
    <property type="entry name" value="CRYPTIC BETA-GLUCOSIDE BGL OPERON ANTITERMINATOR"/>
    <property type="match status" value="1"/>
</dbReference>
<sequence length="289" mass="31817">MRVKKIFNNNVVLGVDEHGAETVFLGRGLGFQVRPGDAVDADRVERQFVAQAMPAERLAALAAEIPLEEIAVMEEVVAAARARLGEKISEHVLLPLADHVHFALARARAGASIEYPLKWEIENLYPAEAEMGAVALDIIERRLGVRMDETEALPLALHFVNAQIGSGDIAATVQMTQWLRVALETIGEDFGVTIDQRSLAAARFVTHLRYLFLRARDGKQSPEVGDQIGEAVRTARPLEYACAERLAHRMEELFDREVGREEILYLALHVSRLTGHGQSDTTEGTHAGA</sequence>
<dbReference type="InterPro" id="IPR004341">
    <property type="entry name" value="CAT_RNA-bd_dom"/>
</dbReference>
<proteinExistence type="predicted"/>
<dbReference type="EMBL" id="CP108222">
    <property type="protein sequence ID" value="WTT14183.1"/>
    <property type="molecule type" value="Genomic_DNA"/>
</dbReference>
<feature type="domain" description="PRD" evidence="2">
    <location>
        <begin position="64"/>
        <end position="169"/>
    </location>
</feature>
<accession>A0AAU1ZRA8</accession>
<evidence type="ECO:0000259" key="2">
    <source>
        <dbReference type="PROSITE" id="PS51372"/>
    </source>
</evidence>
<dbReference type="PANTHER" id="PTHR30185:SF15">
    <property type="entry name" value="CRYPTIC BETA-GLUCOSIDE BGL OPERON ANTITERMINATOR"/>
    <property type="match status" value="1"/>
</dbReference>
<dbReference type="InterPro" id="IPR050661">
    <property type="entry name" value="BglG_antiterminators"/>
</dbReference>
<dbReference type="Pfam" id="PF03123">
    <property type="entry name" value="CAT_RBD"/>
    <property type="match status" value="1"/>
</dbReference>
<dbReference type="PROSITE" id="PS51372">
    <property type="entry name" value="PRD_2"/>
    <property type="match status" value="2"/>
</dbReference>
<dbReference type="SUPFAM" id="SSF50151">
    <property type="entry name" value="SacY-like RNA-binding domain"/>
    <property type="match status" value="1"/>
</dbReference>
<dbReference type="SUPFAM" id="SSF63520">
    <property type="entry name" value="PTS-regulatory domain, PRD"/>
    <property type="match status" value="2"/>
</dbReference>
<dbReference type="Pfam" id="PF00874">
    <property type="entry name" value="PRD"/>
    <property type="match status" value="2"/>
</dbReference>
<evidence type="ECO:0000256" key="1">
    <source>
        <dbReference type="ARBA" id="ARBA00022737"/>
    </source>
</evidence>
<dbReference type="InterPro" id="IPR036650">
    <property type="entry name" value="CAT_RNA-bd_dom_sf"/>
</dbReference>
<keyword evidence="1" id="KW-0677">Repeat</keyword>
<dbReference type="Gene3D" id="2.30.24.10">
    <property type="entry name" value="CAT RNA-binding domain"/>
    <property type="match status" value="1"/>
</dbReference>
<evidence type="ECO:0000313" key="3">
    <source>
        <dbReference type="EMBL" id="WTT14183.1"/>
    </source>
</evidence>
<dbReference type="InterPro" id="IPR011608">
    <property type="entry name" value="PRD"/>
</dbReference>
<name>A0AAU1ZRA8_9ACTN</name>
<feature type="domain" description="PRD" evidence="2">
    <location>
        <begin position="170"/>
        <end position="280"/>
    </location>
</feature>
<reference evidence="3" key="1">
    <citation type="submission" date="2022-10" db="EMBL/GenBank/DDBJ databases">
        <title>The complete genomes of actinobacterial strains from the NBC collection.</title>
        <authorList>
            <person name="Joergensen T.S."/>
            <person name="Alvarez Arevalo M."/>
            <person name="Sterndorff E.B."/>
            <person name="Faurdal D."/>
            <person name="Vuksanovic O."/>
            <person name="Mourched A.-S."/>
            <person name="Charusanti P."/>
            <person name="Shaw S."/>
            <person name="Blin K."/>
            <person name="Weber T."/>
        </authorList>
    </citation>
    <scope>NUCLEOTIDE SEQUENCE</scope>
    <source>
        <strain evidence="3">NBC_00093</strain>
    </source>
</reference>
<dbReference type="InterPro" id="IPR036634">
    <property type="entry name" value="PRD_sf"/>
</dbReference>
<dbReference type="SMART" id="SM01061">
    <property type="entry name" value="CAT_RBD"/>
    <property type="match status" value="1"/>
</dbReference>
<dbReference type="AlphaFoldDB" id="A0AAU1ZRA8"/>
<dbReference type="GO" id="GO:0006355">
    <property type="term" value="P:regulation of DNA-templated transcription"/>
    <property type="evidence" value="ECO:0007669"/>
    <property type="project" value="InterPro"/>
</dbReference>
<dbReference type="GO" id="GO:0003723">
    <property type="term" value="F:RNA binding"/>
    <property type="evidence" value="ECO:0007669"/>
    <property type="project" value="InterPro"/>
</dbReference>
<protein>
    <submittedName>
        <fullName evidence="3">PRD domain-containing protein</fullName>
    </submittedName>
</protein>
<gene>
    <name evidence="3" type="ORF">OHA22_00985</name>
</gene>
<organism evidence="3">
    <name type="scientific">Streptomyces sp. NBC_00093</name>
    <dbReference type="NCBI Taxonomy" id="2975649"/>
    <lineage>
        <taxon>Bacteria</taxon>
        <taxon>Bacillati</taxon>
        <taxon>Actinomycetota</taxon>
        <taxon>Actinomycetes</taxon>
        <taxon>Kitasatosporales</taxon>
        <taxon>Streptomycetaceae</taxon>
        <taxon>Streptomyces</taxon>
    </lineage>
</organism>
<dbReference type="Gene3D" id="1.10.1790.10">
    <property type="entry name" value="PRD domain"/>
    <property type="match status" value="2"/>
</dbReference>